<comment type="caution">
    <text evidence="17">The sequence shown here is derived from an EMBL/GenBank/DDBJ whole genome shotgun (WGS) entry which is preliminary data.</text>
</comment>
<keyword evidence="13" id="KW-0862">Zinc</keyword>
<dbReference type="GO" id="GO:0000981">
    <property type="term" value="F:DNA-binding transcription factor activity, RNA polymerase II-specific"/>
    <property type="evidence" value="ECO:0007669"/>
    <property type="project" value="TreeGrafter"/>
</dbReference>
<evidence type="ECO:0000256" key="14">
    <source>
        <dbReference type="PROSITE-ProRule" id="PRU00267"/>
    </source>
</evidence>
<evidence type="ECO:0000256" key="12">
    <source>
        <dbReference type="ARBA" id="ARBA00030708"/>
    </source>
</evidence>
<evidence type="ECO:0000256" key="13">
    <source>
        <dbReference type="PROSITE-ProRule" id="PRU00042"/>
    </source>
</evidence>
<organism evidence="17 18">
    <name type="scientific">Acropora cervicornis</name>
    <name type="common">Staghorn coral</name>
    <dbReference type="NCBI Taxonomy" id="6130"/>
    <lineage>
        <taxon>Eukaryota</taxon>
        <taxon>Metazoa</taxon>
        <taxon>Cnidaria</taxon>
        <taxon>Anthozoa</taxon>
        <taxon>Hexacorallia</taxon>
        <taxon>Scleractinia</taxon>
        <taxon>Astrocoeniina</taxon>
        <taxon>Acroporidae</taxon>
        <taxon>Acropora</taxon>
    </lineage>
</organism>
<dbReference type="InterPro" id="IPR036910">
    <property type="entry name" value="HMG_box_dom_sf"/>
</dbReference>
<dbReference type="PANTHER" id="PTHR15499">
    <property type="entry name" value="HMG BOX-CONTAINING PROTEIN 1"/>
    <property type="match status" value="1"/>
</dbReference>
<keyword evidence="13" id="KW-0479">Metal-binding</keyword>
<dbReference type="InterPro" id="IPR039655">
    <property type="entry name" value="HBP1"/>
</dbReference>
<comment type="function">
    <text evidence="10">Transcriptional repressor that binds to the promoter region of target genes. Plays a role in the regulation of the cell cycle and of the Wnt pathway. Binds preferentially to the sequence 5'-TTCATTCATTCA-3'. Binding to the histone H1.0 promoter is enhanced by interaction with RB1. Disrupts the interaction between DNA and TCF4.</text>
</comment>
<keyword evidence="18" id="KW-1185">Reference proteome</keyword>
<dbReference type="PANTHER" id="PTHR15499:SF3">
    <property type="entry name" value="HMG BOX-CONTAINING PROTEIN 1"/>
    <property type="match status" value="1"/>
</dbReference>
<evidence type="ECO:0000313" key="17">
    <source>
        <dbReference type="EMBL" id="KAK2555568.1"/>
    </source>
</evidence>
<dbReference type="InterPro" id="IPR036236">
    <property type="entry name" value="Znf_C2H2_sf"/>
</dbReference>
<dbReference type="Gene3D" id="1.10.30.10">
    <property type="entry name" value="High mobility group box domain"/>
    <property type="match status" value="1"/>
</dbReference>
<evidence type="ECO:0000256" key="10">
    <source>
        <dbReference type="ARBA" id="ARBA00025095"/>
    </source>
</evidence>
<evidence type="ECO:0000259" key="16">
    <source>
        <dbReference type="PROSITE" id="PS50157"/>
    </source>
</evidence>
<evidence type="ECO:0000256" key="4">
    <source>
        <dbReference type="ARBA" id="ARBA00022687"/>
    </source>
</evidence>
<dbReference type="SUPFAM" id="SSF102031">
    <property type="entry name" value="AXH domain"/>
    <property type="match status" value="1"/>
</dbReference>
<dbReference type="PROSITE" id="PS50118">
    <property type="entry name" value="HMG_BOX_2"/>
    <property type="match status" value="1"/>
</dbReference>
<keyword evidence="8" id="KW-0804">Transcription</keyword>
<proteinExistence type="predicted"/>
<dbReference type="GO" id="GO:0016055">
    <property type="term" value="P:Wnt signaling pathway"/>
    <property type="evidence" value="ECO:0007669"/>
    <property type="project" value="UniProtKB-KW"/>
</dbReference>
<evidence type="ECO:0000256" key="1">
    <source>
        <dbReference type="ARBA" id="ARBA00004123"/>
    </source>
</evidence>
<dbReference type="Proteomes" id="UP001249851">
    <property type="component" value="Unassembled WGS sequence"/>
</dbReference>
<dbReference type="GO" id="GO:0003723">
    <property type="term" value="F:RNA binding"/>
    <property type="evidence" value="ECO:0007669"/>
    <property type="project" value="InterPro"/>
</dbReference>
<dbReference type="SMART" id="SM00398">
    <property type="entry name" value="HMG"/>
    <property type="match status" value="1"/>
</dbReference>
<dbReference type="PROSITE" id="PS00028">
    <property type="entry name" value="ZINC_FINGER_C2H2_1"/>
    <property type="match status" value="1"/>
</dbReference>
<keyword evidence="3" id="KW-0678">Repressor</keyword>
<dbReference type="GO" id="GO:0005634">
    <property type="term" value="C:nucleus"/>
    <property type="evidence" value="ECO:0007669"/>
    <property type="project" value="UniProtKB-SubCell"/>
</dbReference>
<reference evidence="17" key="1">
    <citation type="journal article" date="2023" name="G3 (Bethesda)">
        <title>Whole genome assembly and annotation of the endangered Caribbean coral Acropora cervicornis.</title>
        <authorList>
            <person name="Selwyn J.D."/>
            <person name="Vollmer S.V."/>
        </authorList>
    </citation>
    <scope>NUCLEOTIDE SEQUENCE</scope>
    <source>
        <strain evidence="17">K2</strain>
    </source>
</reference>
<dbReference type="InterPro" id="IPR036096">
    <property type="entry name" value="Ataxin_AXH_dom_sf"/>
</dbReference>
<keyword evidence="7 14" id="KW-0238">DNA-binding</keyword>
<dbReference type="PROSITE" id="PS50157">
    <property type="entry name" value="ZINC_FINGER_C2H2_2"/>
    <property type="match status" value="1"/>
</dbReference>
<evidence type="ECO:0000313" key="18">
    <source>
        <dbReference type="Proteomes" id="UP001249851"/>
    </source>
</evidence>
<keyword evidence="6" id="KW-0805">Transcription regulation</keyword>
<keyword evidence="13" id="KW-0863">Zinc-finger</keyword>
<comment type="subcellular location">
    <subcellularLocation>
        <location evidence="1">Nucleus</location>
    </subcellularLocation>
</comment>
<keyword evidence="4" id="KW-0879">Wnt signaling pathway</keyword>
<dbReference type="EMBL" id="JARQWQ010000061">
    <property type="protein sequence ID" value="KAK2555568.1"/>
    <property type="molecule type" value="Genomic_DNA"/>
</dbReference>
<feature type="domain" description="C2H2-type" evidence="16">
    <location>
        <begin position="13"/>
        <end position="41"/>
    </location>
</feature>
<dbReference type="Pfam" id="PF08517">
    <property type="entry name" value="AXH"/>
    <property type="match status" value="1"/>
</dbReference>
<dbReference type="SUPFAM" id="SSF57667">
    <property type="entry name" value="beta-beta-alpha zinc fingers"/>
    <property type="match status" value="1"/>
</dbReference>
<evidence type="ECO:0000256" key="7">
    <source>
        <dbReference type="ARBA" id="ARBA00023125"/>
    </source>
</evidence>
<evidence type="ECO:0000256" key="2">
    <source>
        <dbReference type="ARBA" id="ARBA00017229"/>
    </source>
</evidence>
<evidence type="ECO:0000256" key="6">
    <source>
        <dbReference type="ARBA" id="ARBA00023015"/>
    </source>
</evidence>
<feature type="DNA-binding region" description="HMG box" evidence="14">
    <location>
        <begin position="311"/>
        <end position="379"/>
    </location>
</feature>
<reference evidence="17" key="2">
    <citation type="journal article" date="2023" name="Science">
        <title>Genomic signatures of disease resistance in endangered staghorn corals.</title>
        <authorList>
            <person name="Vollmer S.V."/>
            <person name="Selwyn J.D."/>
            <person name="Despard B.A."/>
            <person name="Roesel C.L."/>
        </authorList>
    </citation>
    <scope>NUCLEOTIDE SEQUENCE</scope>
    <source>
        <strain evidence="17">K2</strain>
    </source>
</reference>
<evidence type="ECO:0000256" key="5">
    <source>
        <dbReference type="ARBA" id="ARBA00022843"/>
    </source>
</evidence>
<evidence type="ECO:0000256" key="9">
    <source>
        <dbReference type="ARBA" id="ARBA00023242"/>
    </source>
</evidence>
<dbReference type="InterPro" id="IPR009071">
    <property type="entry name" value="HMG_box_dom"/>
</dbReference>
<dbReference type="InterPro" id="IPR013087">
    <property type="entry name" value="Znf_C2H2_type"/>
</dbReference>
<evidence type="ECO:0000259" key="15">
    <source>
        <dbReference type="PROSITE" id="PS50118"/>
    </source>
</evidence>
<dbReference type="AlphaFoldDB" id="A0AAD9Q6K2"/>
<dbReference type="GO" id="GO:0000978">
    <property type="term" value="F:RNA polymerase II cis-regulatory region sequence-specific DNA binding"/>
    <property type="evidence" value="ECO:0007669"/>
    <property type="project" value="TreeGrafter"/>
</dbReference>
<dbReference type="Gene3D" id="3.30.160.60">
    <property type="entry name" value="Classic Zinc Finger"/>
    <property type="match status" value="1"/>
</dbReference>
<accession>A0AAD9Q6K2</accession>
<protein>
    <recommendedName>
        <fullName evidence="2">HMG box-containing protein 1</fullName>
    </recommendedName>
    <alternativeName>
        <fullName evidence="12">HMG box transcription factor 1</fullName>
    </alternativeName>
    <alternativeName>
        <fullName evidence="11">High mobility group box transcription factor 1</fullName>
    </alternativeName>
</protein>
<name>A0AAD9Q6K2_ACRCE</name>
<evidence type="ECO:0000256" key="8">
    <source>
        <dbReference type="ARBA" id="ARBA00023163"/>
    </source>
</evidence>
<dbReference type="SUPFAM" id="SSF47095">
    <property type="entry name" value="HMG-box"/>
    <property type="match status" value="1"/>
</dbReference>
<dbReference type="Pfam" id="PF00505">
    <property type="entry name" value="HMG_box"/>
    <property type="match status" value="1"/>
</dbReference>
<sequence length="385" mass="43968">MQPLRKEKQSKSYKCLHCCKSFKSSNGLKYHKEKVHGDEVKMEISSDIETEGNIDVKPSKARSLPQPLDVSPDVNMLTEFARIATSPQSPLVRQVSGDSVYVRRGCSDSPPPQLVDPKKIVNFQFVQPQSVTPDSCLHSSSQTLCHTIPAIKWLLPDENGRNCRVVDNAEILSQNVFPDGLRVVDFERINTNHDENSSCNNEESSLQAEITADYPFFVKETPCWASLNPAVTELHYELRCQPLKKGDICWLPYDPGVMNYRSEYTDVSMAALTLSSMAKDKEEHSHRRTKLLSESPCSARRLKRNEAHQFNKRPMNAFMLFAQKFRLEITQAHPGKDNRAISVILGDTWKAMKQEERKQYVIEAKILADEHKRINPDYSYNIYFA</sequence>
<keyword evidence="5" id="KW-0832">Ubl conjugation</keyword>
<feature type="domain" description="HMG box" evidence="15">
    <location>
        <begin position="311"/>
        <end position="379"/>
    </location>
</feature>
<gene>
    <name evidence="17" type="ORF">P5673_022581</name>
</gene>
<dbReference type="CDD" id="cd21988">
    <property type="entry name" value="HMG-box_HBP1"/>
    <property type="match status" value="1"/>
</dbReference>
<dbReference type="InterPro" id="IPR003652">
    <property type="entry name" value="Ataxin_AXH_dom"/>
</dbReference>
<dbReference type="GO" id="GO:0008270">
    <property type="term" value="F:zinc ion binding"/>
    <property type="evidence" value="ECO:0007669"/>
    <property type="project" value="UniProtKB-KW"/>
</dbReference>
<keyword evidence="9 14" id="KW-0539">Nucleus</keyword>
<evidence type="ECO:0000256" key="3">
    <source>
        <dbReference type="ARBA" id="ARBA00022491"/>
    </source>
</evidence>
<evidence type="ECO:0000256" key="11">
    <source>
        <dbReference type="ARBA" id="ARBA00030026"/>
    </source>
</evidence>